<dbReference type="SMART" id="SM00849">
    <property type="entry name" value="Lactamase_B"/>
    <property type="match status" value="1"/>
</dbReference>
<dbReference type="Gene3D" id="1.10.150.320">
    <property type="entry name" value="Photosystem II 12 kDa extrinsic protein"/>
    <property type="match status" value="1"/>
</dbReference>
<dbReference type="CDD" id="cd07731">
    <property type="entry name" value="ComA-like_MBL-fold"/>
    <property type="match status" value="1"/>
</dbReference>
<evidence type="ECO:0000313" key="5">
    <source>
        <dbReference type="Proteomes" id="UP000275076"/>
    </source>
</evidence>
<sequence length="425" mass="46586">MAAVLNRSFNLDEPSSDVTFSDVSEGAVFEDAIGSIAEEGITTGYEEDNTFRPNNDTTRAQFSVFLSRVLNEKEFVGDEKDEGVAYPAVNLDLHFLDVGQGDSILLEPNGGGGNILIDGNDRGTDTEIVQYLEKNDINQLEWVVATHPDADHISGLMQVMEETDVENVLGSGKEHTTDTYDEYMDTIDEQDINYVEASEGEYLDTAAAEVQIVSDKEESSDLNESSVALHLTYGETTALFTGDATKEQEAEMIEEYDVEADVLKVGHHGADTSTSEEFVEEVDPDMAVLSYGENSYGHPDADVVERLRNQGSDLYSTDEAGHIEISLSHHRPIAQMESWNGDGQDDETEEINEPVEDEPASSYPININTAGNDTLQEITGVGPAIAENIIEYREANGSFQSIEEIMNVGGIAEGRFAEMEDEITM</sequence>
<keyword evidence="4" id="KW-0378">Hydrolase</keyword>
<protein>
    <submittedName>
        <fullName evidence="4">MBL fold metallo-hydrolase</fullName>
    </submittedName>
</protein>
<dbReference type="InterPro" id="IPR052159">
    <property type="entry name" value="Competence_DNA_uptake"/>
</dbReference>
<dbReference type="Pfam" id="PF12836">
    <property type="entry name" value="HHH_3"/>
    <property type="match status" value="1"/>
</dbReference>
<comment type="caution">
    <text evidence="4">The sequence shown here is derived from an EMBL/GenBank/DDBJ whole genome shotgun (WGS) entry which is preliminary data.</text>
</comment>
<dbReference type="GO" id="GO:0016787">
    <property type="term" value="F:hydrolase activity"/>
    <property type="evidence" value="ECO:0007669"/>
    <property type="project" value="UniProtKB-KW"/>
</dbReference>
<dbReference type="Proteomes" id="UP000275076">
    <property type="component" value="Unassembled WGS sequence"/>
</dbReference>
<feature type="compositionally biased region" description="Acidic residues" evidence="2">
    <location>
        <begin position="343"/>
        <end position="359"/>
    </location>
</feature>
<gene>
    <name evidence="4" type="ORF">D7Z54_31425</name>
</gene>
<dbReference type="Pfam" id="PF00753">
    <property type="entry name" value="Lactamase_B"/>
    <property type="match status" value="1"/>
</dbReference>
<dbReference type="SUPFAM" id="SSF47781">
    <property type="entry name" value="RuvA domain 2-like"/>
    <property type="match status" value="1"/>
</dbReference>
<dbReference type="InterPro" id="IPR010994">
    <property type="entry name" value="RuvA_2-like"/>
</dbReference>
<evidence type="ECO:0000256" key="1">
    <source>
        <dbReference type="ARBA" id="ARBA00022729"/>
    </source>
</evidence>
<evidence type="ECO:0000256" key="2">
    <source>
        <dbReference type="SAM" id="MobiDB-lite"/>
    </source>
</evidence>
<dbReference type="InterPro" id="IPR001119">
    <property type="entry name" value="SLH_dom"/>
</dbReference>
<evidence type="ECO:0000313" key="4">
    <source>
        <dbReference type="EMBL" id="RSL29405.1"/>
    </source>
</evidence>
<accession>A0A428MTD8</accession>
<dbReference type="PANTHER" id="PTHR30619">
    <property type="entry name" value="DNA INTERNALIZATION/COMPETENCE PROTEIN COMEC/REC2"/>
    <property type="match status" value="1"/>
</dbReference>
<dbReference type="EMBL" id="RBVX01000069">
    <property type="protein sequence ID" value="RSL29405.1"/>
    <property type="molecule type" value="Genomic_DNA"/>
</dbReference>
<dbReference type="OrthoDB" id="9761531at2"/>
<name>A0A428MTD8_9BACI</name>
<reference evidence="4 5" key="1">
    <citation type="submission" date="2018-10" db="EMBL/GenBank/DDBJ databases">
        <title>Draft genome sequence of Bacillus salarius IM0101, isolated from a hypersaline soil in Inner Mongolia, China.</title>
        <authorList>
            <person name="Yamprayoonswat W."/>
            <person name="Boonvisut S."/>
            <person name="Jumpathong W."/>
            <person name="Sittihan S."/>
            <person name="Ruangsuj P."/>
            <person name="Wanthongcharoen S."/>
            <person name="Thongpramul N."/>
            <person name="Pimmason S."/>
            <person name="Yu B."/>
            <person name="Yasawong M."/>
        </authorList>
    </citation>
    <scope>NUCLEOTIDE SEQUENCE [LARGE SCALE GENOMIC DNA]</scope>
    <source>
        <strain evidence="4 5">IM0101</strain>
    </source>
</reference>
<organism evidence="4 5">
    <name type="scientific">Salibacterium salarium</name>
    <dbReference type="NCBI Taxonomy" id="284579"/>
    <lineage>
        <taxon>Bacteria</taxon>
        <taxon>Bacillati</taxon>
        <taxon>Bacillota</taxon>
        <taxon>Bacilli</taxon>
        <taxon>Bacillales</taxon>
        <taxon>Bacillaceae</taxon>
    </lineage>
</organism>
<dbReference type="InterPro" id="IPR004509">
    <property type="entry name" value="Competence_ComEA_HhH"/>
</dbReference>
<dbReference type="RefSeq" id="WP_125562601.1">
    <property type="nucleotide sequence ID" value="NZ_RBVX01000069.1"/>
</dbReference>
<dbReference type="NCBIfam" id="TIGR00426">
    <property type="entry name" value="competence protein ComEA helix-hairpin-helix repeat region"/>
    <property type="match status" value="1"/>
</dbReference>
<proteinExistence type="predicted"/>
<dbReference type="InterPro" id="IPR036866">
    <property type="entry name" value="RibonucZ/Hydroxyglut_hydro"/>
</dbReference>
<dbReference type="InterPro" id="IPR001279">
    <property type="entry name" value="Metallo-B-lactamas"/>
</dbReference>
<dbReference type="Pfam" id="PF00395">
    <property type="entry name" value="SLH"/>
    <property type="match status" value="1"/>
</dbReference>
<keyword evidence="5" id="KW-1185">Reference proteome</keyword>
<dbReference type="InterPro" id="IPR035681">
    <property type="entry name" value="ComA-like_MBL"/>
</dbReference>
<evidence type="ECO:0000259" key="3">
    <source>
        <dbReference type="PROSITE" id="PS51272"/>
    </source>
</evidence>
<dbReference type="SUPFAM" id="SSF56281">
    <property type="entry name" value="Metallo-hydrolase/oxidoreductase"/>
    <property type="match status" value="1"/>
</dbReference>
<dbReference type="PROSITE" id="PS51272">
    <property type="entry name" value="SLH"/>
    <property type="match status" value="1"/>
</dbReference>
<dbReference type="PANTHER" id="PTHR30619:SF7">
    <property type="entry name" value="BETA-LACTAMASE DOMAIN PROTEIN"/>
    <property type="match status" value="1"/>
</dbReference>
<keyword evidence="1" id="KW-0732">Signal</keyword>
<feature type="region of interest" description="Disordered" evidence="2">
    <location>
        <begin position="340"/>
        <end position="362"/>
    </location>
</feature>
<dbReference type="Gene3D" id="3.60.15.10">
    <property type="entry name" value="Ribonuclease Z/Hydroxyacylglutathione hydrolase-like"/>
    <property type="match status" value="1"/>
</dbReference>
<dbReference type="AlphaFoldDB" id="A0A428MTD8"/>
<feature type="domain" description="SLH" evidence="3">
    <location>
        <begin position="16"/>
        <end position="80"/>
    </location>
</feature>